<evidence type="ECO:0008006" key="3">
    <source>
        <dbReference type="Google" id="ProtNLM"/>
    </source>
</evidence>
<dbReference type="RefSeq" id="WP_142457609.1">
    <property type="nucleotide sequence ID" value="NZ_FXTJ01000002.1"/>
</dbReference>
<protein>
    <recommendedName>
        <fullName evidence="3">Glycosyl transferases group 1</fullName>
    </recommendedName>
</protein>
<name>A0A521CIA9_9ACTN</name>
<keyword evidence="2" id="KW-1185">Reference proteome</keyword>
<gene>
    <name evidence="1" type="ORF">SAMN06273567_102426</name>
</gene>
<dbReference type="Proteomes" id="UP000317484">
    <property type="component" value="Unassembled WGS sequence"/>
</dbReference>
<evidence type="ECO:0000313" key="1">
    <source>
        <dbReference type="EMBL" id="SMO59189.1"/>
    </source>
</evidence>
<proteinExistence type="predicted"/>
<evidence type="ECO:0000313" key="2">
    <source>
        <dbReference type="Proteomes" id="UP000317484"/>
    </source>
</evidence>
<dbReference type="AlphaFoldDB" id="A0A521CIA9"/>
<organism evidence="1 2">
    <name type="scientific">Geodermatophilus aquaeductus</name>
    <dbReference type="NCBI Taxonomy" id="1564161"/>
    <lineage>
        <taxon>Bacteria</taxon>
        <taxon>Bacillati</taxon>
        <taxon>Actinomycetota</taxon>
        <taxon>Actinomycetes</taxon>
        <taxon>Geodermatophilales</taxon>
        <taxon>Geodermatophilaceae</taxon>
        <taxon>Geodermatophilus</taxon>
    </lineage>
</organism>
<accession>A0A521CIA9</accession>
<reference evidence="1 2" key="1">
    <citation type="submission" date="2017-05" db="EMBL/GenBank/DDBJ databases">
        <authorList>
            <person name="Varghese N."/>
            <person name="Submissions S."/>
        </authorList>
    </citation>
    <scope>NUCLEOTIDE SEQUENCE [LARGE SCALE GENOMIC DNA]</scope>
    <source>
        <strain evidence="1 2">DSM 46834</strain>
    </source>
</reference>
<sequence>MSIKHAKRVTFVCPIQPTGGPEAIHQASQVLNQQGVRSDILYLGEANVTIANGRVTTTPPADNPCLRVYEQYEPRVCTGALLRRHHLFVLPEVYASSHRALAGASVAVWWLSVDNVHVTHNPVELRALMAATSLRHFHQSEYAADFLRGHGVRTSMPLFDYTTPEFTSHEPQGPGPEAGIAYNPVKGADLSAAFFAGHPEHRAVPIQGMTKAQIVDLLRRTSVYVDFGHLPGKDRLPREAAVSGSIVFVRRAGAGLFAEDFPVPDFFRFDDADVHSGELARRVAAVQADPAGYWDQQETFRRAVRGERDELYAQVLALRGRQQAA</sequence>
<dbReference type="EMBL" id="FXTJ01000002">
    <property type="protein sequence ID" value="SMO59189.1"/>
    <property type="molecule type" value="Genomic_DNA"/>
</dbReference>